<accession>A0ACC3DXX6</accession>
<name>A0ACC3DXX6_9PEZI</name>
<gene>
    <name evidence="1" type="ORF">LTS18_004686</name>
</gene>
<organism evidence="1 2">
    <name type="scientific">Coniosporium uncinatum</name>
    <dbReference type="NCBI Taxonomy" id="93489"/>
    <lineage>
        <taxon>Eukaryota</taxon>
        <taxon>Fungi</taxon>
        <taxon>Dikarya</taxon>
        <taxon>Ascomycota</taxon>
        <taxon>Pezizomycotina</taxon>
        <taxon>Dothideomycetes</taxon>
        <taxon>Dothideomycetes incertae sedis</taxon>
        <taxon>Coniosporium</taxon>
    </lineage>
</organism>
<feature type="non-terminal residue" evidence="1">
    <location>
        <position position="183"/>
    </location>
</feature>
<evidence type="ECO:0000313" key="2">
    <source>
        <dbReference type="Proteomes" id="UP001186974"/>
    </source>
</evidence>
<dbReference type="EMBL" id="JAWDJW010000110">
    <property type="protein sequence ID" value="KAK3081622.1"/>
    <property type="molecule type" value="Genomic_DNA"/>
</dbReference>
<comment type="caution">
    <text evidence="1">The sequence shown here is derived from an EMBL/GenBank/DDBJ whole genome shotgun (WGS) entry which is preliminary data.</text>
</comment>
<dbReference type="Proteomes" id="UP001186974">
    <property type="component" value="Unassembled WGS sequence"/>
</dbReference>
<keyword evidence="2" id="KW-1185">Reference proteome</keyword>
<proteinExistence type="predicted"/>
<evidence type="ECO:0000313" key="1">
    <source>
        <dbReference type="EMBL" id="KAK3081622.1"/>
    </source>
</evidence>
<protein>
    <submittedName>
        <fullName evidence="1">Uncharacterized protein</fullName>
    </submittedName>
</protein>
<reference evidence="1" key="1">
    <citation type="submission" date="2024-09" db="EMBL/GenBank/DDBJ databases">
        <title>Black Yeasts Isolated from many extreme environments.</title>
        <authorList>
            <person name="Coleine C."/>
            <person name="Stajich J.E."/>
            <person name="Selbmann L."/>
        </authorList>
    </citation>
    <scope>NUCLEOTIDE SEQUENCE</scope>
    <source>
        <strain evidence="1">CCFEE 5737</strain>
    </source>
</reference>
<sequence length="183" mass="19970">MKFQRVSLLSLLIPAVVAYQPCPLLGPTFEQPAKVQRSRVFQDAARNLTSILNEAVRAGHTSYGPLSSNLTSFSVGVFDASSPFALFSYQHTASTLRNSTQGVQAVTEDSVYRIGSLSKLITAYIFLLAAGPKYWEYPVTKFLPELREAAKNCSAKSRAVDCIDWTHVTLGALASHMAGIPRD</sequence>